<evidence type="ECO:0000313" key="1">
    <source>
        <dbReference type="EMBL" id="GGD96776.1"/>
    </source>
</evidence>
<keyword evidence="2" id="KW-1185">Reference proteome</keyword>
<protein>
    <recommendedName>
        <fullName evidence="3">AraC family transcriptional regulator</fullName>
    </recommendedName>
</protein>
<evidence type="ECO:0008006" key="3">
    <source>
        <dbReference type="Google" id="ProtNLM"/>
    </source>
</evidence>
<proteinExistence type="predicted"/>
<comment type="caution">
    <text evidence="1">The sequence shown here is derived from an EMBL/GenBank/DDBJ whole genome shotgun (WGS) entry which is preliminary data.</text>
</comment>
<name>A0ABQ1S9K5_9BURK</name>
<dbReference type="EMBL" id="BMEG01000017">
    <property type="protein sequence ID" value="GGD96776.1"/>
    <property type="molecule type" value="Genomic_DNA"/>
</dbReference>
<organism evidence="1 2">
    <name type="scientific">Caballeronia grimmiae</name>
    <dbReference type="NCBI Taxonomy" id="1071679"/>
    <lineage>
        <taxon>Bacteria</taxon>
        <taxon>Pseudomonadati</taxon>
        <taxon>Pseudomonadota</taxon>
        <taxon>Betaproteobacteria</taxon>
        <taxon>Burkholderiales</taxon>
        <taxon>Burkholderiaceae</taxon>
        <taxon>Caballeronia</taxon>
    </lineage>
</organism>
<evidence type="ECO:0000313" key="2">
    <source>
        <dbReference type="Proteomes" id="UP000597138"/>
    </source>
</evidence>
<sequence>MREQNQASPMTADMLVRMSKDLRKRPNLFHETLAGVRLIERDGRPFAVRFTDIPEPHQTAFVVALRGSGHLLIDGKDECAHVCD</sequence>
<accession>A0ABQ1S9K5</accession>
<gene>
    <name evidence="1" type="ORF">GCM10010985_59360</name>
</gene>
<dbReference type="RefSeq" id="WP_152562727.1">
    <property type="nucleotide sequence ID" value="NZ_BMEG01000017.1"/>
</dbReference>
<dbReference type="Proteomes" id="UP000597138">
    <property type="component" value="Unassembled WGS sequence"/>
</dbReference>
<reference evidence="2" key="1">
    <citation type="journal article" date="2019" name="Int. J. Syst. Evol. Microbiol.">
        <title>The Global Catalogue of Microorganisms (GCM) 10K type strain sequencing project: providing services to taxonomists for standard genome sequencing and annotation.</title>
        <authorList>
            <consortium name="The Broad Institute Genomics Platform"/>
            <consortium name="The Broad Institute Genome Sequencing Center for Infectious Disease"/>
            <person name="Wu L."/>
            <person name="Ma J."/>
        </authorList>
    </citation>
    <scope>NUCLEOTIDE SEQUENCE [LARGE SCALE GENOMIC DNA]</scope>
    <source>
        <strain evidence="2">CGMCC 1.11013</strain>
    </source>
</reference>